<keyword evidence="7" id="KW-1133">Transmembrane helix</keyword>
<evidence type="ECO:0000256" key="8">
    <source>
        <dbReference type="ARBA" id="ARBA00023136"/>
    </source>
</evidence>
<protein>
    <submittedName>
        <fullName evidence="9">Mannose/fructose/N-acetylgalactosamine-specific phosphotransferase system component IIC</fullName>
    </submittedName>
</protein>
<dbReference type="Proteomes" id="UP001230220">
    <property type="component" value="Unassembled WGS sequence"/>
</dbReference>
<keyword evidence="5" id="KW-0598">Phosphotransferase system</keyword>
<keyword evidence="2" id="KW-0813">Transport</keyword>
<dbReference type="Pfam" id="PF03609">
    <property type="entry name" value="EII-Sor"/>
    <property type="match status" value="1"/>
</dbReference>
<keyword evidence="4" id="KW-0762">Sugar transport</keyword>
<proteinExistence type="predicted"/>
<accession>A0ABU0E0Z4</accession>
<comment type="caution">
    <text evidence="9">The sequence shown here is derived from an EMBL/GenBank/DDBJ whole genome shotgun (WGS) entry which is preliminary data.</text>
</comment>
<reference evidence="9 10" key="1">
    <citation type="submission" date="2023-07" db="EMBL/GenBank/DDBJ databases">
        <title>Genomic Encyclopedia of Type Strains, Phase IV (KMG-IV): sequencing the most valuable type-strain genomes for metagenomic binning, comparative biology and taxonomic classification.</title>
        <authorList>
            <person name="Goeker M."/>
        </authorList>
    </citation>
    <scope>NUCLEOTIDE SEQUENCE [LARGE SCALE GENOMIC DNA]</scope>
    <source>
        <strain evidence="9 10">DSM 16784</strain>
    </source>
</reference>
<evidence type="ECO:0000256" key="3">
    <source>
        <dbReference type="ARBA" id="ARBA00022475"/>
    </source>
</evidence>
<evidence type="ECO:0000256" key="4">
    <source>
        <dbReference type="ARBA" id="ARBA00022597"/>
    </source>
</evidence>
<evidence type="ECO:0000313" key="10">
    <source>
        <dbReference type="Proteomes" id="UP001230220"/>
    </source>
</evidence>
<keyword evidence="8" id="KW-0472">Membrane</keyword>
<evidence type="ECO:0000313" key="9">
    <source>
        <dbReference type="EMBL" id="MDQ0360535.1"/>
    </source>
</evidence>
<dbReference type="InterPro" id="IPR004700">
    <property type="entry name" value="PTS_IIC_man"/>
</dbReference>
<evidence type="ECO:0000256" key="6">
    <source>
        <dbReference type="ARBA" id="ARBA00022692"/>
    </source>
</evidence>
<evidence type="ECO:0000256" key="5">
    <source>
        <dbReference type="ARBA" id="ARBA00022683"/>
    </source>
</evidence>
<keyword evidence="6" id="KW-0812">Transmembrane</keyword>
<sequence>MFSVIQIILIALVAFFIQFEMNNSQQFIKCFGEKVCTGLMVGLIMGDYQMGLLVGGTFELMALGVSGFGGA</sequence>
<evidence type="ECO:0000256" key="2">
    <source>
        <dbReference type="ARBA" id="ARBA00022448"/>
    </source>
</evidence>
<evidence type="ECO:0000256" key="1">
    <source>
        <dbReference type="ARBA" id="ARBA00004651"/>
    </source>
</evidence>
<evidence type="ECO:0000256" key="7">
    <source>
        <dbReference type="ARBA" id="ARBA00022989"/>
    </source>
</evidence>
<gene>
    <name evidence="9" type="ORF">J2S15_001280</name>
</gene>
<comment type="subcellular location">
    <subcellularLocation>
        <location evidence="1">Cell membrane</location>
        <topology evidence="1">Multi-pass membrane protein</topology>
    </subcellularLocation>
</comment>
<dbReference type="EMBL" id="JAUSUR010000002">
    <property type="protein sequence ID" value="MDQ0360535.1"/>
    <property type="molecule type" value="Genomic_DNA"/>
</dbReference>
<organism evidence="9 10">
    <name type="scientific">Breznakia pachnodae</name>
    <dbReference type="NCBI Taxonomy" id="265178"/>
    <lineage>
        <taxon>Bacteria</taxon>
        <taxon>Bacillati</taxon>
        <taxon>Bacillota</taxon>
        <taxon>Erysipelotrichia</taxon>
        <taxon>Erysipelotrichales</taxon>
        <taxon>Erysipelotrichaceae</taxon>
        <taxon>Breznakia</taxon>
    </lineage>
</organism>
<name>A0ABU0E0Z4_9FIRM</name>
<keyword evidence="10" id="KW-1185">Reference proteome</keyword>
<keyword evidence="3" id="KW-1003">Cell membrane</keyword>